<comment type="caution">
    <text evidence="1">The sequence shown here is derived from an EMBL/GenBank/DDBJ whole genome shotgun (WGS) entry which is preliminary data.</text>
</comment>
<dbReference type="AlphaFoldDB" id="A0A8J2S2N0"/>
<evidence type="ECO:0000313" key="1">
    <source>
        <dbReference type="EMBL" id="CAH0113626.1"/>
    </source>
</evidence>
<keyword evidence="2" id="KW-1185">Reference proteome</keyword>
<accession>A0A8J2S2N0</accession>
<dbReference type="Proteomes" id="UP000789390">
    <property type="component" value="Unassembled WGS sequence"/>
</dbReference>
<name>A0A8J2S2N0_9CRUS</name>
<dbReference type="EMBL" id="CAKKLH010000343">
    <property type="protein sequence ID" value="CAH0113626.1"/>
    <property type="molecule type" value="Genomic_DNA"/>
</dbReference>
<organism evidence="1 2">
    <name type="scientific">Daphnia galeata</name>
    <dbReference type="NCBI Taxonomy" id="27404"/>
    <lineage>
        <taxon>Eukaryota</taxon>
        <taxon>Metazoa</taxon>
        <taxon>Ecdysozoa</taxon>
        <taxon>Arthropoda</taxon>
        <taxon>Crustacea</taxon>
        <taxon>Branchiopoda</taxon>
        <taxon>Diplostraca</taxon>
        <taxon>Cladocera</taxon>
        <taxon>Anomopoda</taxon>
        <taxon>Daphniidae</taxon>
        <taxon>Daphnia</taxon>
    </lineage>
</organism>
<evidence type="ECO:0000313" key="2">
    <source>
        <dbReference type="Proteomes" id="UP000789390"/>
    </source>
</evidence>
<gene>
    <name evidence="1" type="ORF">DGAL_LOCUS17526</name>
</gene>
<protein>
    <submittedName>
        <fullName evidence="1">Uncharacterized protein</fullName>
    </submittedName>
</protein>
<reference evidence="1" key="1">
    <citation type="submission" date="2021-11" db="EMBL/GenBank/DDBJ databases">
        <authorList>
            <person name="Schell T."/>
        </authorList>
    </citation>
    <scope>NUCLEOTIDE SEQUENCE</scope>
    <source>
        <strain evidence="1">M5</strain>
    </source>
</reference>
<sequence>MAEAVLNTPVHQFPDVLRYISDVASQRYKLPVVRRHFEQDGSKSQLVIFPPPERDFEIAHSIYRNHGVHLMELVVVAGGDLSCYLNVLGITCLSESLLLKQNFTTSNNSSQENWKNYVKTEICPKQLHNYLQGLKENFRVCDGRGSINLQETRVDIRSTVEQGQATGNFITFPDYRFRSFNCRLLVDAEAIRADLYATKCSSCLEPPAATTATSNTTFINKIES</sequence>
<proteinExistence type="predicted"/>
<dbReference type="OrthoDB" id="6360049at2759"/>